<feature type="domain" description="Rap-GAP" evidence="4">
    <location>
        <begin position="1528"/>
        <end position="1737"/>
    </location>
</feature>
<keyword evidence="2" id="KW-0597">Phosphoprotein</keyword>
<dbReference type="InterPro" id="IPR046859">
    <property type="entry name" value="RGPA/RALGAPB_N"/>
</dbReference>
<evidence type="ECO:0000256" key="1">
    <source>
        <dbReference type="ARBA" id="ARBA00022468"/>
    </source>
</evidence>
<sequence length="1816" mass="202792">MFSKKVHTADIKKSILKFQDSKKDSPSRFKHLKIVVEHIDVREGRNLFESNYSSIYYIFYDALVAAENNLKQRDITFHLVHKAHKEELESVLFVFEKILIYCPDIIGSRWQCHSIARILAKLLHPGNSWKLRKEATRFFILWYQALGENAPIWADAMFATLVPGFSSPIPGQPGLTALANPPSNTVFHDPNQGPVSPSEILPVYPPQSGEKHPDDSMKFYLETLLEAIVTQIVKIEWKDKQYSQYKSFTFLFDKFKQYYQKLIFPQYANKTDIYVPNIDLPNLRKLSKDESHSPYMSCRVSLIKWLASFTSLRQPVYQPPSSSPSIRVMRSVSESETPGPDPHTSSQEAKRSISLVQQDTSSTSNIADNTTTSVTEDPLAVAFNIVRQVLYGSRDNINFVHEIFRQGFLFPFTCSPAIRRVIAAYKDWIHCCGNIATLPVFMLEPLVDSPSSPDEQSQLLTAKSRLRNHSYIGAIQSENVLVRAGLQNVLQVFITHSANVFLLEVGSEYPLLLEEQVDICKRVLNIYRYMVMHTNMEYRTWHQLLVVLLRITSLILNKVPPKKKQQTIGGKLAPAVFQTLIVTWIKANLNVVIPGELWDQFLSVLSSLTQWEELIKEWAKTLDTLTRVLARHVYGLDLTDLPLDRLTEQKAKRRRGTSTSRRDLSSPRKLNSPRQEPTTGCIESKECVSLDDQCLEQDIELAPIRRVYSETHLISLESNVLQEGEDEEETTLLYCRLDENTNRWGHRVIRKARSIDCVAGARVQYSDCNILHSRSPSPAPSSGIESNSPLQLDEGGGLGGGGGVSIMSGGGVRGWLPDVAVVLWKRMICALGNVNNIEDAALHAQVFGYLVDLSNTLNKMRLNQGVQTGDTSPPVPPDLVPPLTLVAPWCFEALNLSDKYHRGKLNAYRLLCAMLQDPCLSPQYISQLYRVLHQGMICSDQSIVNTIIKYTGPRFLSFNLPGSSLLYLDIIHACNKVITSPDLRATPRTEAVSMLATLLGILDSHKHVDMLQPGIGTFQVTQCPDAKDLVLNILLRCGKTEPTGQARCIALSSLGIFLHHTLSSAKPQHACAKEALNTLLLALKFNHETVAQIACDVLLSLTSLARVLLQVYPEIPSRIIEVLASTLSYLMPVDAKDKRLLTSLVFCLGEWTMQVPPSVLLKPKTHNPCLLHTVFQILTQLCEGGKARGIPISGAFHQDIVAEFIPNIVLDDLKSDESPTLGRRFLGEGSGGHLSSTGHAVQLAARMIIGHLVNHIGHFPLSGGVARISSLVSEYDDIPQLSSQVLCAPNMQLFVRGFSCLMSLIELPVLEVPGGGITAGLVTAPSQVRVLLRDLGGKSCWDASILYCSPEQLANIPSSTLSSISSRQRRVVQRGDDTMNSCIVTLPQYTMRHRPASVLPMAQDSAPDLDNLDDLLRYIGSTSPECLECLDTTRNIPASRSVINTELEQDTIGCILSERYLESDYVMKHSSSGLASSKPCTRPPSSSSSSYTSFQFCRLLFSQLGLTSWDHRSQLYLLDKNEKLSREIRNLDTQTCRETHKVAVIFVAYGQEDKSSILSNTAGSQAYEEFVSGLAWEVELENHSGFMGGLQKGKTTSGTTAPYYATSFSETLFHVATRMPSHTAEALLHKTRHLGNDEIHIVWSEHYRDYRRGIIPTEFCDVLLVIYPLPNKLYRITISRKPDVPLFAPLFHEAIVEHKILPGLIRATALNASRAKRSMLPFYQQYYEERSRSLDTVVKQHRASTTFEDFTSQVFSPVLVDGLGVMPPEQNMNKPHLNPNPMSGDSGASDTSYSERISPRVGKKLAMRTVSLTSSR</sequence>
<feature type="compositionally biased region" description="Polar residues" evidence="3">
    <location>
        <begin position="1780"/>
        <end position="1795"/>
    </location>
</feature>
<organism evidence="5">
    <name type="scientific">Cacopsylla melanoneura</name>
    <dbReference type="NCBI Taxonomy" id="428564"/>
    <lineage>
        <taxon>Eukaryota</taxon>
        <taxon>Metazoa</taxon>
        <taxon>Ecdysozoa</taxon>
        <taxon>Arthropoda</taxon>
        <taxon>Hexapoda</taxon>
        <taxon>Insecta</taxon>
        <taxon>Pterygota</taxon>
        <taxon>Neoptera</taxon>
        <taxon>Paraneoptera</taxon>
        <taxon>Hemiptera</taxon>
        <taxon>Sternorrhyncha</taxon>
        <taxon>Psylloidea</taxon>
        <taxon>Psyllidae</taxon>
        <taxon>Psyllinae</taxon>
        <taxon>Cacopsylla</taxon>
    </lineage>
</organism>
<evidence type="ECO:0000256" key="2">
    <source>
        <dbReference type="ARBA" id="ARBA00022553"/>
    </source>
</evidence>
<dbReference type="InterPro" id="IPR035974">
    <property type="entry name" value="Rap/Ran-GAP_sf"/>
</dbReference>
<dbReference type="Pfam" id="PF20412">
    <property type="entry name" value="RALGAPB_N"/>
    <property type="match status" value="1"/>
</dbReference>
<dbReference type="Pfam" id="PF02145">
    <property type="entry name" value="Rap_GAP"/>
    <property type="match status" value="1"/>
</dbReference>
<dbReference type="PROSITE" id="PS50085">
    <property type="entry name" value="RAPGAP"/>
    <property type="match status" value="1"/>
</dbReference>
<evidence type="ECO:0000259" key="4">
    <source>
        <dbReference type="PROSITE" id="PS50085"/>
    </source>
</evidence>
<keyword evidence="1" id="KW-0343">GTPase activation</keyword>
<dbReference type="SUPFAM" id="SSF111347">
    <property type="entry name" value="Rap/Ran-GAP"/>
    <property type="match status" value="1"/>
</dbReference>
<name>A0A8D8M3S9_9HEMI</name>
<dbReference type="GO" id="GO:0005096">
    <property type="term" value="F:GTPase activator activity"/>
    <property type="evidence" value="ECO:0007669"/>
    <property type="project" value="UniProtKB-KW"/>
</dbReference>
<dbReference type="InterPro" id="IPR027107">
    <property type="entry name" value="Tuberin/Ral-act_asu"/>
</dbReference>
<dbReference type="FunFam" id="3.40.50.11210:FF:000001">
    <property type="entry name" value="Ral GTPase-activating protein subunit alpha-1 isoform 1"/>
    <property type="match status" value="1"/>
</dbReference>
<feature type="compositionally biased region" description="Polar residues" evidence="3">
    <location>
        <begin position="668"/>
        <end position="678"/>
    </location>
</feature>
<feature type="compositionally biased region" description="Polar residues" evidence="3">
    <location>
        <begin position="354"/>
        <end position="370"/>
    </location>
</feature>
<reference evidence="5" key="1">
    <citation type="submission" date="2021-05" db="EMBL/GenBank/DDBJ databases">
        <authorList>
            <person name="Alioto T."/>
            <person name="Alioto T."/>
            <person name="Gomez Garrido J."/>
        </authorList>
    </citation>
    <scope>NUCLEOTIDE SEQUENCE</scope>
</reference>
<dbReference type="InterPro" id="IPR000331">
    <property type="entry name" value="Rap/Ran_GAP_dom"/>
</dbReference>
<feature type="region of interest" description="Disordered" evidence="3">
    <location>
        <begin position="1766"/>
        <end position="1816"/>
    </location>
</feature>
<dbReference type="PANTHER" id="PTHR10063:SF11">
    <property type="entry name" value="RHO GTPASE-ACTIVATING PROTEIN CG5521-RELATED"/>
    <property type="match status" value="1"/>
</dbReference>
<dbReference type="GO" id="GO:0005737">
    <property type="term" value="C:cytoplasm"/>
    <property type="evidence" value="ECO:0007669"/>
    <property type="project" value="TreeGrafter"/>
</dbReference>
<feature type="region of interest" description="Disordered" evidence="3">
    <location>
        <begin position="314"/>
        <end position="370"/>
    </location>
</feature>
<dbReference type="InterPro" id="IPR016024">
    <property type="entry name" value="ARM-type_fold"/>
</dbReference>
<feature type="region of interest" description="Disordered" evidence="3">
    <location>
        <begin position="649"/>
        <end position="679"/>
    </location>
</feature>
<dbReference type="GO" id="GO:0051056">
    <property type="term" value="P:regulation of small GTPase mediated signal transduction"/>
    <property type="evidence" value="ECO:0007669"/>
    <property type="project" value="InterPro"/>
</dbReference>
<dbReference type="EMBL" id="HBUF01035030">
    <property type="protein sequence ID" value="CAG6616171.1"/>
    <property type="molecule type" value="Transcribed_RNA"/>
</dbReference>
<evidence type="ECO:0000256" key="3">
    <source>
        <dbReference type="SAM" id="MobiDB-lite"/>
    </source>
</evidence>
<dbReference type="PANTHER" id="PTHR10063">
    <property type="entry name" value="TUBERIN"/>
    <property type="match status" value="1"/>
</dbReference>
<dbReference type="SUPFAM" id="SSF48371">
    <property type="entry name" value="ARM repeat"/>
    <property type="match status" value="1"/>
</dbReference>
<protein>
    <submittedName>
        <fullName evidence="5">Probable Rho GTPase-activating protein CG5521</fullName>
    </submittedName>
</protein>
<feature type="region of interest" description="Disordered" evidence="3">
    <location>
        <begin position="774"/>
        <end position="795"/>
    </location>
</feature>
<accession>A0A8D8M3S9</accession>
<dbReference type="Gene3D" id="3.40.50.11210">
    <property type="entry name" value="Rap/Ran-GAP"/>
    <property type="match status" value="1"/>
</dbReference>
<proteinExistence type="predicted"/>
<dbReference type="GO" id="GO:0005634">
    <property type="term" value="C:nucleus"/>
    <property type="evidence" value="ECO:0007669"/>
    <property type="project" value="InterPro"/>
</dbReference>
<evidence type="ECO:0000313" key="5">
    <source>
        <dbReference type="EMBL" id="CAG6616171.1"/>
    </source>
</evidence>